<evidence type="ECO:0000313" key="2">
    <source>
        <dbReference type="Proteomes" id="UP000053424"/>
    </source>
</evidence>
<reference evidence="2" key="2">
    <citation type="submission" date="2015-01" db="EMBL/GenBank/DDBJ databases">
        <title>Evolutionary Origins and Diversification of the Mycorrhizal Mutualists.</title>
        <authorList>
            <consortium name="DOE Joint Genome Institute"/>
            <consortium name="Mycorrhizal Genomics Consortium"/>
            <person name="Kohler A."/>
            <person name="Kuo A."/>
            <person name="Nagy L.G."/>
            <person name="Floudas D."/>
            <person name="Copeland A."/>
            <person name="Barry K.W."/>
            <person name="Cichocki N."/>
            <person name="Veneault-Fourrey C."/>
            <person name="LaButti K."/>
            <person name="Lindquist E.A."/>
            <person name="Lipzen A."/>
            <person name="Lundell T."/>
            <person name="Morin E."/>
            <person name="Murat C."/>
            <person name="Riley R."/>
            <person name="Ohm R."/>
            <person name="Sun H."/>
            <person name="Tunlid A."/>
            <person name="Henrissat B."/>
            <person name="Grigoriev I.V."/>
            <person name="Hibbett D.S."/>
            <person name="Martin F."/>
        </authorList>
    </citation>
    <scope>NUCLEOTIDE SEQUENCE [LARGE SCALE GENOMIC DNA]</scope>
    <source>
        <strain evidence="2">h7</strain>
    </source>
</reference>
<proteinExistence type="predicted"/>
<protein>
    <submittedName>
        <fullName evidence="1">Uncharacterized protein</fullName>
    </submittedName>
</protein>
<name>A0A0C2YMX2_HEBCY</name>
<dbReference type="EMBL" id="KN831778">
    <property type="protein sequence ID" value="KIM42377.1"/>
    <property type="molecule type" value="Genomic_DNA"/>
</dbReference>
<evidence type="ECO:0000313" key="1">
    <source>
        <dbReference type="EMBL" id="KIM42377.1"/>
    </source>
</evidence>
<dbReference type="AlphaFoldDB" id="A0A0C2YMX2"/>
<reference evidence="1 2" key="1">
    <citation type="submission" date="2014-04" db="EMBL/GenBank/DDBJ databases">
        <authorList>
            <consortium name="DOE Joint Genome Institute"/>
            <person name="Kuo A."/>
            <person name="Gay G."/>
            <person name="Dore J."/>
            <person name="Kohler A."/>
            <person name="Nagy L.G."/>
            <person name="Floudas D."/>
            <person name="Copeland A."/>
            <person name="Barry K.W."/>
            <person name="Cichocki N."/>
            <person name="Veneault-Fourrey C."/>
            <person name="LaButti K."/>
            <person name="Lindquist E.A."/>
            <person name="Lipzen A."/>
            <person name="Lundell T."/>
            <person name="Morin E."/>
            <person name="Murat C."/>
            <person name="Sun H."/>
            <person name="Tunlid A."/>
            <person name="Henrissat B."/>
            <person name="Grigoriev I.V."/>
            <person name="Hibbett D.S."/>
            <person name="Martin F."/>
            <person name="Nordberg H.P."/>
            <person name="Cantor M.N."/>
            <person name="Hua S.X."/>
        </authorList>
    </citation>
    <scope>NUCLEOTIDE SEQUENCE [LARGE SCALE GENOMIC DNA]</scope>
    <source>
        <strain evidence="2">h7</strain>
    </source>
</reference>
<dbReference type="HOGENOM" id="CLU_1012132_0_0_1"/>
<organism evidence="1 2">
    <name type="scientific">Hebeloma cylindrosporum</name>
    <dbReference type="NCBI Taxonomy" id="76867"/>
    <lineage>
        <taxon>Eukaryota</taxon>
        <taxon>Fungi</taxon>
        <taxon>Dikarya</taxon>
        <taxon>Basidiomycota</taxon>
        <taxon>Agaricomycotina</taxon>
        <taxon>Agaricomycetes</taxon>
        <taxon>Agaricomycetidae</taxon>
        <taxon>Agaricales</taxon>
        <taxon>Agaricineae</taxon>
        <taxon>Hymenogastraceae</taxon>
        <taxon>Hebeloma</taxon>
    </lineage>
</organism>
<accession>A0A0C2YMX2</accession>
<dbReference type="Proteomes" id="UP000053424">
    <property type="component" value="Unassembled WGS sequence"/>
</dbReference>
<keyword evidence="2" id="KW-1185">Reference proteome</keyword>
<gene>
    <name evidence="1" type="ORF">M413DRAFT_70818</name>
</gene>
<sequence length="275" mass="31060">MNAIMPYHPAAPTLDLTPLTAFSDITHNISPLFYALKNDDFHAFAMDNGETYYDLDQGTGIALWWSLKRLYREIVRAATAQIPRSADLPLMVPAYYHIPDHLFREIDLAPPAILDIGCVEGINTLYMFAPKRTIQAFWLDFQDIGRQAVQWIEIACYHSNLLGQESSWDWDTTAQSQLDFPMHRLLTNTPTEEGQEPYTFSIITHPNPCQIDTTDASEDGDDGVNGDHPLNGCTDMVLHPKLSDFAQANPDFDIFAGQLTINTFESYIEIISLGW</sequence>
<dbReference type="OrthoDB" id="3067176at2759"/>